<evidence type="ECO:0000256" key="4">
    <source>
        <dbReference type="SAM" id="Phobius"/>
    </source>
</evidence>
<dbReference type="PRINTS" id="PR00260">
    <property type="entry name" value="CHEMTRNSDUCR"/>
</dbReference>
<keyword evidence="4" id="KW-0472">Membrane</keyword>
<evidence type="ECO:0000259" key="5">
    <source>
        <dbReference type="PROSITE" id="PS50111"/>
    </source>
</evidence>
<dbReference type="GO" id="GO:0007165">
    <property type="term" value="P:signal transduction"/>
    <property type="evidence" value="ECO:0007669"/>
    <property type="project" value="UniProtKB-KW"/>
</dbReference>
<feature type="transmembrane region" description="Helical" evidence="4">
    <location>
        <begin position="15"/>
        <end position="36"/>
    </location>
</feature>
<sequence>MNRPQKGKKTRKLSIMFKIMIPVTLVLLIVSSALTIMTFRSAKKYMVELGAEKAQAVAEAAGLILDGDVIEGLKPGDEQSEQYIAMIDQVQSMQEQFNIAFLYTIYADGDGLYYGLDSSEDGEAIGTEIDFVTIDELKPVFAGEAIAQPYIDQSEDGDLITAYAPIKNSAGKIIAVVGCDYNASNIVIETNKLQMRAVMVTGFGILIGLAILFIIIHVIIRNLRIVNDKLYDLVHNEGDLTQRVDIHTGDETELMANNINDLLEYMRGIMKNIRHNSHILRDASSNISGNLDLAQVNASEVSSTMESISAAMEETSASLNEINGDIGNIYNAITDISNRAQDGRKFTENFREHAVSTEQKAVEDKESAAVRVNEIGETVRTQIERSKDVEQINILTDNIISITEQTNLLSLNASIEAARAGEAGKGFAVVANEISKLAQNSASAATEIQKVSASVIETVEELAKSAENMIEFMRTTAMTGYEELVNTCTDNQQSAEELVAIMQEFASISEEVQQNIDNIKSATDAVNIAVEESAQGVTNVASRSSDMVISMEQIGNEAGSSSEISVTLSDEVHKFKLD</sequence>
<evidence type="ECO:0000313" key="7">
    <source>
        <dbReference type="EMBL" id="PHU37172.1"/>
    </source>
</evidence>
<evidence type="ECO:0000313" key="8">
    <source>
        <dbReference type="Proteomes" id="UP000224563"/>
    </source>
</evidence>
<dbReference type="EMBL" id="PDYG01000074">
    <property type="protein sequence ID" value="PHU37172.1"/>
    <property type="molecule type" value="Genomic_DNA"/>
</dbReference>
<organism evidence="7 8">
    <name type="scientific">Agathobacter ruminis</name>
    <dbReference type="NCBI Taxonomy" id="1712665"/>
    <lineage>
        <taxon>Bacteria</taxon>
        <taxon>Bacillati</taxon>
        <taxon>Bacillota</taxon>
        <taxon>Clostridia</taxon>
        <taxon>Lachnospirales</taxon>
        <taxon>Lachnospiraceae</taxon>
        <taxon>Agathobacter</taxon>
    </lineage>
</organism>
<dbReference type="GO" id="GO:0006935">
    <property type="term" value="P:chemotaxis"/>
    <property type="evidence" value="ECO:0007669"/>
    <property type="project" value="InterPro"/>
</dbReference>
<dbReference type="GO" id="GO:0016020">
    <property type="term" value="C:membrane"/>
    <property type="evidence" value="ECO:0007669"/>
    <property type="project" value="InterPro"/>
</dbReference>
<keyword evidence="4" id="KW-0812">Transmembrane</keyword>
<evidence type="ECO:0000256" key="2">
    <source>
        <dbReference type="ARBA" id="ARBA00029447"/>
    </source>
</evidence>
<gene>
    <name evidence="7" type="ORF">CSX02_09180</name>
</gene>
<dbReference type="GO" id="GO:0004888">
    <property type="term" value="F:transmembrane signaling receptor activity"/>
    <property type="evidence" value="ECO:0007669"/>
    <property type="project" value="InterPro"/>
</dbReference>
<keyword evidence="4" id="KW-1133">Transmembrane helix</keyword>
<dbReference type="AlphaFoldDB" id="A0A2G3E1M1"/>
<dbReference type="RefSeq" id="WP_099386461.1">
    <property type="nucleotide sequence ID" value="NZ_JANSWH010000072.1"/>
</dbReference>
<dbReference type="InterPro" id="IPR003660">
    <property type="entry name" value="HAMP_dom"/>
</dbReference>
<keyword evidence="8" id="KW-1185">Reference proteome</keyword>
<feature type="transmembrane region" description="Helical" evidence="4">
    <location>
        <begin position="197"/>
        <end position="220"/>
    </location>
</feature>
<comment type="similarity">
    <text evidence="2">Belongs to the methyl-accepting chemotaxis (MCP) protein family.</text>
</comment>
<proteinExistence type="inferred from homology"/>
<dbReference type="PANTHER" id="PTHR32089">
    <property type="entry name" value="METHYL-ACCEPTING CHEMOTAXIS PROTEIN MCPB"/>
    <property type="match status" value="1"/>
</dbReference>
<dbReference type="PANTHER" id="PTHR32089:SF112">
    <property type="entry name" value="LYSOZYME-LIKE PROTEIN-RELATED"/>
    <property type="match status" value="1"/>
</dbReference>
<dbReference type="SUPFAM" id="SSF103190">
    <property type="entry name" value="Sensory domain-like"/>
    <property type="match status" value="1"/>
</dbReference>
<dbReference type="PROSITE" id="PS50111">
    <property type="entry name" value="CHEMOTAXIS_TRANSDUC_2"/>
    <property type="match status" value="1"/>
</dbReference>
<comment type="caution">
    <text evidence="7">The sequence shown here is derived from an EMBL/GenBank/DDBJ whole genome shotgun (WGS) entry which is preliminary data.</text>
</comment>
<protein>
    <submittedName>
        <fullName evidence="7">Methyl-accepting chemotaxis protein</fullName>
    </submittedName>
</protein>
<dbReference type="Gene3D" id="1.10.287.950">
    <property type="entry name" value="Methyl-accepting chemotaxis protein"/>
    <property type="match status" value="1"/>
</dbReference>
<dbReference type="SMART" id="SM00283">
    <property type="entry name" value="MA"/>
    <property type="match status" value="1"/>
</dbReference>
<dbReference type="InterPro" id="IPR004090">
    <property type="entry name" value="Chemotax_Me-accpt_rcpt"/>
</dbReference>
<keyword evidence="1 3" id="KW-0807">Transducer</keyword>
<reference evidence="7 8" key="2">
    <citation type="submission" date="2017-10" db="EMBL/GenBank/DDBJ databases">
        <authorList>
            <person name="Banno H."/>
            <person name="Chua N.-H."/>
        </authorList>
    </citation>
    <scope>NUCLEOTIDE SEQUENCE [LARGE SCALE GENOMIC DNA]</scope>
    <source>
        <strain evidence="7 8">JK623</strain>
    </source>
</reference>
<reference evidence="7 8" key="1">
    <citation type="submission" date="2017-10" db="EMBL/GenBank/DDBJ databases">
        <title>Resolving the taxonomy of Roseburia spp., Eubacterium rectale and Agathobacter spp. through phylogenomic analysis.</title>
        <authorList>
            <person name="Sheridan P.O."/>
            <person name="Walker A.W."/>
            <person name="Duncan S.H."/>
            <person name="Scott K.P."/>
            <person name="Toole P.W.O."/>
            <person name="Luis P."/>
            <person name="Flint H.J."/>
        </authorList>
    </citation>
    <scope>NUCLEOTIDE SEQUENCE [LARGE SCALE GENOMIC DNA]</scope>
    <source>
        <strain evidence="7 8">JK623</strain>
    </source>
</reference>
<dbReference type="SUPFAM" id="SSF58104">
    <property type="entry name" value="Methyl-accepting chemotaxis protein (MCP) signaling domain"/>
    <property type="match status" value="1"/>
</dbReference>
<name>A0A2G3E1M1_9FIRM</name>
<evidence type="ECO:0000256" key="1">
    <source>
        <dbReference type="ARBA" id="ARBA00023224"/>
    </source>
</evidence>
<evidence type="ECO:0000259" key="6">
    <source>
        <dbReference type="PROSITE" id="PS50885"/>
    </source>
</evidence>
<evidence type="ECO:0000256" key="3">
    <source>
        <dbReference type="PROSITE-ProRule" id="PRU00284"/>
    </source>
</evidence>
<dbReference type="InterPro" id="IPR029151">
    <property type="entry name" value="Sensor-like_sf"/>
</dbReference>
<feature type="domain" description="Methyl-accepting transducer" evidence="5">
    <location>
        <begin position="283"/>
        <end position="541"/>
    </location>
</feature>
<accession>A0A2G3E1M1</accession>
<dbReference type="Pfam" id="PF00015">
    <property type="entry name" value="MCPsignal"/>
    <property type="match status" value="1"/>
</dbReference>
<dbReference type="InterPro" id="IPR004089">
    <property type="entry name" value="MCPsignal_dom"/>
</dbReference>
<dbReference type="Proteomes" id="UP000224563">
    <property type="component" value="Unassembled WGS sequence"/>
</dbReference>
<feature type="domain" description="HAMP" evidence="6">
    <location>
        <begin position="217"/>
        <end position="271"/>
    </location>
</feature>
<dbReference type="PROSITE" id="PS50885">
    <property type="entry name" value="HAMP"/>
    <property type="match status" value="1"/>
</dbReference>